<keyword evidence="3" id="KW-1133">Transmembrane helix</keyword>
<name>A0A183C998_GLOPA</name>
<protein>
    <submittedName>
        <fullName evidence="6">Col_cuticle_N domain-containing protein</fullName>
    </submittedName>
</protein>
<feature type="domain" description="Nematode cuticle collagen N-terminal" evidence="4">
    <location>
        <begin position="20"/>
        <end position="72"/>
    </location>
</feature>
<reference evidence="6" key="2">
    <citation type="submission" date="2016-06" db="UniProtKB">
        <authorList>
            <consortium name="WormBaseParasite"/>
        </authorList>
    </citation>
    <scope>IDENTIFICATION</scope>
</reference>
<dbReference type="Pfam" id="PF01484">
    <property type="entry name" value="Col_cuticle_N"/>
    <property type="match status" value="1"/>
</dbReference>
<proteinExistence type="predicted"/>
<keyword evidence="3" id="KW-0472">Membrane</keyword>
<evidence type="ECO:0000313" key="5">
    <source>
        <dbReference type="Proteomes" id="UP000050741"/>
    </source>
</evidence>
<evidence type="ECO:0000256" key="1">
    <source>
        <dbReference type="ARBA" id="ARBA00022737"/>
    </source>
</evidence>
<evidence type="ECO:0000259" key="4">
    <source>
        <dbReference type="SMART" id="SM01088"/>
    </source>
</evidence>
<keyword evidence="5" id="KW-1185">Reference proteome</keyword>
<dbReference type="InterPro" id="IPR002486">
    <property type="entry name" value="Col_cuticle_N"/>
</dbReference>
<keyword evidence="1" id="KW-0677">Repeat</keyword>
<feature type="compositionally biased region" description="Gly residues" evidence="2">
    <location>
        <begin position="102"/>
        <end position="132"/>
    </location>
</feature>
<dbReference type="WBParaSite" id="GPLIN_000944600">
    <property type="protein sequence ID" value="GPLIN_000944600"/>
    <property type="gene ID" value="GPLIN_000944600"/>
</dbReference>
<dbReference type="AlphaFoldDB" id="A0A183C998"/>
<organism evidence="5 6">
    <name type="scientific">Globodera pallida</name>
    <name type="common">Potato cyst nematode worm</name>
    <name type="synonym">Heterodera pallida</name>
    <dbReference type="NCBI Taxonomy" id="36090"/>
    <lineage>
        <taxon>Eukaryota</taxon>
        <taxon>Metazoa</taxon>
        <taxon>Ecdysozoa</taxon>
        <taxon>Nematoda</taxon>
        <taxon>Chromadorea</taxon>
        <taxon>Rhabditida</taxon>
        <taxon>Tylenchina</taxon>
        <taxon>Tylenchomorpha</taxon>
        <taxon>Tylenchoidea</taxon>
        <taxon>Heteroderidae</taxon>
        <taxon>Heteroderinae</taxon>
        <taxon>Globodera</taxon>
    </lineage>
</organism>
<keyword evidence="3" id="KW-0812">Transmembrane</keyword>
<dbReference type="GO" id="GO:0042302">
    <property type="term" value="F:structural constituent of cuticle"/>
    <property type="evidence" value="ECO:0007669"/>
    <property type="project" value="InterPro"/>
</dbReference>
<evidence type="ECO:0000256" key="3">
    <source>
        <dbReference type="SAM" id="Phobius"/>
    </source>
</evidence>
<evidence type="ECO:0000256" key="2">
    <source>
        <dbReference type="SAM" id="MobiDB-lite"/>
    </source>
</evidence>
<evidence type="ECO:0000313" key="6">
    <source>
        <dbReference type="WBParaSite" id="GPLIN_000944600"/>
    </source>
</evidence>
<feature type="region of interest" description="Disordered" evidence="2">
    <location>
        <begin position="97"/>
        <end position="139"/>
    </location>
</feature>
<sequence>MDSADYDKQRQRHEAESLRTLAFFGVCLSTVATLVCIVTVPLAYQHFQQLGTQMQNELDFCKMRSGNIWREVTRTQVFSHFTGGVRQPRAVNFSKNRRIRQYGGGGGAGGGPSGGGGAVSGGGGGAGGGPSAGGARSRA</sequence>
<reference evidence="5" key="1">
    <citation type="submission" date="2014-05" db="EMBL/GenBank/DDBJ databases">
        <title>The genome and life-stage specific transcriptomes of Globodera pallida elucidate key aspects of plant parasitism by a cyst nematode.</title>
        <authorList>
            <person name="Cotton J.A."/>
            <person name="Lilley C.J."/>
            <person name="Jones L.M."/>
            <person name="Kikuchi T."/>
            <person name="Reid A.J."/>
            <person name="Thorpe P."/>
            <person name="Tsai I.J."/>
            <person name="Beasley H."/>
            <person name="Blok V."/>
            <person name="Cock P.J.A."/>
            <person name="Van den Akker S.E."/>
            <person name="Holroyd N."/>
            <person name="Hunt M."/>
            <person name="Mantelin S."/>
            <person name="Naghra H."/>
            <person name="Pain A."/>
            <person name="Palomares-Rius J.E."/>
            <person name="Zarowiecki M."/>
            <person name="Berriman M."/>
            <person name="Jones J.T."/>
            <person name="Urwin P.E."/>
        </authorList>
    </citation>
    <scope>NUCLEOTIDE SEQUENCE [LARGE SCALE GENOMIC DNA]</scope>
    <source>
        <strain evidence="5">Lindley</strain>
    </source>
</reference>
<feature type="transmembrane region" description="Helical" evidence="3">
    <location>
        <begin position="21"/>
        <end position="44"/>
    </location>
</feature>
<accession>A0A183C998</accession>
<dbReference type="Proteomes" id="UP000050741">
    <property type="component" value="Unassembled WGS sequence"/>
</dbReference>
<dbReference type="SMART" id="SM01088">
    <property type="entry name" value="Col_cuticle_N"/>
    <property type="match status" value="1"/>
</dbReference>